<feature type="compositionally biased region" description="Acidic residues" evidence="2">
    <location>
        <begin position="217"/>
        <end position="263"/>
    </location>
</feature>
<accession>A0A835K4B9</accession>
<dbReference type="PANTHER" id="PTHR33155">
    <property type="entry name" value="FANTASTIC FOUR-LIKE PROTEIN (DUF3049)"/>
    <property type="match status" value="1"/>
</dbReference>
<evidence type="ECO:0000313" key="5">
    <source>
        <dbReference type="Proteomes" id="UP000657918"/>
    </source>
</evidence>
<feature type="domain" description="FAF" evidence="3">
    <location>
        <begin position="155"/>
        <end position="207"/>
    </location>
</feature>
<dbReference type="PANTHER" id="PTHR33155:SF8">
    <property type="entry name" value="PROTEIN FANTASTIC FOUR 1"/>
    <property type="match status" value="1"/>
</dbReference>
<feature type="region of interest" description="Disordered" evidence="2">
    <location>
        <begin position="144"/>
        <end position="170"/>
    </location>
</feature>
<dbReference type="EMBL" id="JADGMS010000005">
    <property type="protein sequence ID" value="KAF9682875.1"/>
    <property type="molecule type" value="Genomic_DNA"/>
</dbReference>
<evidence type="ECO:0000256" key="1">
    <source>
        <dbReference type="ARBA" id="ARBA00008690"/>
    </source>
</evidence>
<proteinExistence type="inferred from homology"/>
<feature type="compositionally biased region" description="Polar residues" evidence="2">
    <location>
        <begin position="32"/>
        <end position="48"/>
    </location>
</feature>
<evidence type="ECO:0000313" key="4">
    <source>
        <dbReference type="EMBL" id="KAF9682875.1"/>
    </source>
</evidence>
<comment type="similarity">
    <text evidence="1">Belongs to the fantastic four family.</text>
</comment>
<protein>
    <recommendedName>
        <fullName evidence="3">FAF domain-containing protein</fullName>
    </recommendedName>
</protein>
<dbReference type="Proteomes" id="UP000657918">
    <property type="component" value="Unassembled WGS sequence"/>
</dbReference>
<gene>
    <name evidence="4" type="ORF">SADUNF_Sadunf05G0153500</name>
</gene>
<dbReference type="InterPro" id="IPR046431">
    <property type="entry name" value="FAF_dom"/>
</dbReference>
<feature type="compositionally biased region" description="Basic and acidic residues" evidence="2">
    <location>
        <begin position="49"/>
        <end position="58"/>
    </location>
</feature>
<keyword evidence="5" id="KW-1185">Reference proteome</keyword>
<reference evidence="4 5" key="1">
    <citation type="submission" date="2020-10" db="EMBL/GenBank/DDBJ databases">
        <title>Plant Genome Project.</title>
        <authorList>
            <person name="Zhang R.-G."/>
        </authorList>
    </citation>
    <scope>NUCLEOTIDE SEQUENCE [LARGE SCALE GENOMIC DNA]</scope>
    <source>
        <strain evidence="4">FAFU-HL-1</strain>
        <tissue evidence="4">Leaf</tissue>
    </source>
</reference>
<dbReference type="OrthoDB" id="1916983at2759"/>
<dbReference type="InterPro" id="IPR021410">
    <property type="entry name" value="FAF"/>
</dbReference>
<organism evidence="4 5">
    <name type="scientific">Salix dunnii</name>
    <dbReference type="NCBI Taxonomy" id="1413687"/>
    <lineage>
        <taxon>Eukaryota</taxon>
        <taxon>Viridiplantae</taxon>
        <taxon>Streptophyta</taxon>
        <taxon>Embryophyta</taxon>
        <taxon>Tracheophyta</taxon>
        <taxon>Spermatophyta</taxon>
        <taxon>Magnoliopsida</taxon>
        <taxon>eudicotyledons</taxon>
        <taxon>Gunneridae</taxon>
        <taxon>Pentapetalae</taxon>
        <taxon>rosids</taxon>
        <taxon>fabids</taxon>
        <taxon>Malpighiales</taxon>
        <taxon>Salicaceae</taxon>
        <taxon>Saliceae</taxon>
        <taxon>Salix</taxon>
    </lineage>
</organism>
<dbReference type="AlphaFoldDB" id="A0A835K4B9"/>
<sequence>MSSSSYCPGLQSCLEPVSLVEPRVLRIKLAPSKSNDSRSSTIGKSSVTDSDRDLERNKNADMGGWSFLQCITNNTSQTTTKENDKVYVPPNFKSSSSMLNEKSLEMCTESLGSETGSEVSESSDDMTVLPVENVNYEIRETPKLRETRRTSRSASFPPPLSSIRGPNNVRVRSHREGGRLVMEAVSISSCHVYLHAERTDGRLRLHLKNNCSSNNLDNEEQESESEAEAESGEEIVAEEGGDNDQSGDNDAEGGDDIWGEDLEGGSVNTGGEMGIGRLARPGRCKEGGSSSKSLLNWKPFWVAT</sequence>
<feature type="region of interest" description="Disordered" evidence="2">
    <location>
        <begin position="31"/>
        <end position="58"/>
    </location>
</feature>
<comment type="caution">
    <text evidence="4">The sequence shown here is derived from an EMBL/GenBank/DDBJ whole genome shotgun (WGS) entry which is preliminary data.</text>
</comment>
<feature type="region of interest" description="Disordered" evidence="2">
    <location>
        <begin position="209"/>
        <end position="295"/>
    </location>
</feature>
<dbReference type="Pfam" id="PF11250">
    <property type="entry name" value="FAF"/>
    <property type="match status" value="1"/>
</dbReference>
<evidence type="ECO:0000256" key="2">
    <source>
        <dbReference type="SAM" id="MobiDB-lite"/>
    </source>
</evidence>
<name>A0A835K4B9_9ROSI</name>
<evidence type="ECO:0000259" key="3">
    <source>
        <dbReference type="Pfam" id="PF11250"/>
    </source>
</evidence>